<feature type="transmembrane region" description="Helical" evidence="1">
    <location>
        <begin position="87"/>
        <end position="108"/>
    </location>
</feature>
<protein>
    <submittedName>
        <fullName evidence="2">Uncharacterized protein</fullName>
    </submittedName>
</protein>
<keyword evidence="1" id="KW-1133">Transmembrane helix</keyword>
<evidence type="ECO:0000313" key="2">
    <source>
        <dbReference type="EMBL" id="SVA09507.1"/>
    </source>
</evidence>
<name>A0A381T4G4_9ZZZZ</name>
<feature type="transmembrane region" description="Helical" evidence="1">
    <location>
        <begin position="57"/>
        <end position="75"/>
    </location>
</feature>
<evidence type="ECO:0000256" key="1">
    <source>
        <dbReference type="SAM" id="Phobius"/>
    </source>
</evidence>
<dbReference type="EMBL" id="UINC01003819">
    <property type="protein sequence ID" value="SVA09507.1"/>
    <property type="molecule type" value="Genomic_DNA"/>
</dbReference>
<reference evidence="2" key="1">
    <citation type="submission" date="2018-05" db="EMBL/GenBank/DDBJ databases">
        <authorList>
            <person name="Lanie J.A."/>
            <person name="Ng W.-L."/>
            <person name="Kazmierczak K.M."/>
            <person name="Andrzejewski T.M."/>
            <person name="Davidsen T.M."/>
            <person name="Wayne K.J."/>
            <person name="Tettelin H."/>
            <person name="Glass J.I."/>
            <person name="Rusch D."/>
            <person name="Podicherti R."/>
            <person name="Tsui H.-C.T."/>
            <person name="Winkler M.E."/>
        </authorList>
    </citation>
    <scope>NUCLEOTIDE SEQUENCE</scope>
</reference>
<gene>
    <name evidence="2" type="ORF">METZ01_LOCUS62361</name>
</gene>
<accession>A0A381T4G4</accession>
<organism evidence="2">
    <name type="scientific">marine metagenome</name>
    <dbReference type="NCBI Taxonomy" id="408172"/>
    <lineage>
        <taxon>unclassified sequences</taxon>
        <taxon>metagenomes</taxon>
        <taxon>ecological metagenomes</taxon>
    </lineage>
</organism>
<keyword evidence="1" id="KW-0472">Membrane</keyword>
<dbReference type="AlphaFoldDB" id="A0A381T4G4"/>
<proteinExistence type="predicted"/>
<keyword evidence="1" id="KW-0812">Transmembrane</keyword>
<sequence length="150" mass="17043">MGSSFSQTMEILSAEDTHYIKITPVHLTDDFLFFQSDSIKIEEINSVIMIKNNDIPITIKAVLATGYFSLFYYMLEYMYKEAPFTIPQFSGVFSVFIIAGTGAGIIYGKIINSYPDGKTSYDFSTMPVEEKYTILQQILTKNKVPFHKTP</sequence>